<protein>
    <submittedName>
        <fullName evidence="2">Uncharacterized protein</fullName>
    </submittedName>
</protein>
<feature type="region of interest" description="Disordered" evidence="1">
    <location>
        <begin position="50"/>
        <end position="70"/>
    </location>
</feature>
<dbReference type="EnsemblMetazoa" id="XM_038214838.1">
    <property type="protein sequence ID" value="XP_038070766.1"/>
    <property type="gene ID" value="LOC119739773"/>
</dbReference>
<dbReference type="OrthoDB" id="10415892at2759"/>
<dbReference type="GeneID" id="119739773"/>
<feature type="compositionally biased region" description="Pro residues" evidence="1">
    <location>
        <begin position="212"/>
        <end position="226"/>
    </location>
</feature>
<dbReference type="RefSeq" id="XP_038070766.1">
    <property type="nucleotide sequence ID" value="XM_038214838.1"/>
</dbReference>
<feature type="compositionally biased region" description="Low complexity" evidence="1">
    <location>
        <begin position="275"/>
        <end position="302"/>
    </location>
</feature>
<organism evidence="2 3">
    <name type="scientific">Patiria miniata</name>
    <name type="common">Bat star</name>
    <name type="synonym">Asterina miniata</name>
    <dbReference type="NCBI Taxonomy" id="46514"/>
    <lineage>
        <taxon>Eukaryota</taxon>
        <taxon>Metazoa</taxon>
        <taxon>Echinodermata</taxon>
        <taxon>Eleutherozoa</taxon>
        <taxon>Asterozoa</taxon>
        <taxon>Asteroidea</taxon>
        <taxon>Valvatacea</taxon>
        <taxon>Valvatida</taxon>
        <taxon>Asterinidae</taxon>
        <taxon>Patiria</taxon>
    </lineage>
</organism>
<feature type="region of interest" description="Disordered" evidence="1">
    <location>
        <begin position="159"/>
        <end position="183"/>
    </location>
</feature>
<feature type="compositionally biased region" description="Low complexity" evidence="1">
    <location>
        <begin position="159"/>
        <end position="175"/>
    </location>
</feature>
<proteinExistence type="predicted"/>
<accession>A0A914B5L4</accession>
<reference evidence="2" key="1">
    <citation type="submission" date="2022-11" db="UniProtKB">
        <authorList>
            <consortium name="EnsemblMetazoa"/>
        </authorList>
    </citation>
    <scope>IDENTIFICATION</scope>
</reference>
<evidence type="ECO:0000256" key="1">
    <source>
        <dbReference type="SAM" id="MobiDB-lite"/>
    </source>
</evidence>
<sequence>MHWKQHSDGLCIVGLRGGVQPSYPARSASTSRASGRLTTLQNSQRLFVSPAPKRKSPAVGGALPDISQDAHRPVDYDMGVQGKAKVIHPSITSPRDVGTPILSCDGPSYRTKQNSLISERAESKSSQPAVHLSYPQHALRTRSPASNSVASLGDLSVTTVSLSSRTPSSRKTPNSEFGSSIRDGDSEFLSEILGEYVSPPPSPFTGAIEEPTPVPRSTPRRVPPPSTYHSKLLHMRSLLRDNGHPSDSVTTQTIELEKGNIQSFKKLLILTQIPKTNSKSPKSKPSSDSTAESESTGSSTSESTHRERNMLLGLHQLSRQNASRRNSSPGESRIDTDASILEPERPTVPSNTPTAEERPVKTLVDQWLGDCPVVGTRLETDSTKRRIEFSVPSIEEEEAET</sequence>
<feature type="compositionally biased region" description="Polar residues" evidence="1">
    <location>
        <begin position="317"/>
        <end position="330"/>
    </location>
</feature>
<evidence type="ECO:0000313" key="2">
    <source>
        <dbReference type="EnsemblMetazoa" id="XP_038070766.1"/>
    </source>
</evidence>
<dbReference type="Proteomes" id="UP000887568">
    <property type="component" value="Unplaced"/>
</dbReference>
<evidence type="ECO:0000313" key="3">
    <source>
        <dbReference type="Proteomes" id="UP000887568"/>
    </source>
</evidence>
<dbReference type="OMA" id="YPQHALR"/>
<keyword evidence="3" id="KW-1185">Reference proteome</keyword>
<feature type="region of interest" description="Disordered" evidence="1">
    <location>
        <begin position="199"/>
        <end position="226"/>
    </location>
</feature>
<dbReference type="AlphaFoldDB" id="A0A914B5L4"/>
<feature type="region of interest" description="Disordered" evidence="1">
    <location>
        <begin position="275"/>
        <end position="358"/>
    </location>
</feature>
<name>A0A914B5L4_PATMI</name>